<reference evidence="1" key="1">
    <citation type="submission" date="2021-05" db="EMBL/GenBank/DDBJ databases">
        <authorList>
            <person name="Pan Q."/>
            <person name="Jouanno E."/>
            <person name="Zahm M."/>
            <person name="Klopp C."/>
            <person name="Cabau C."/>
            <person name="Louis A."/>
            <person name="Berthelot C."/>
            <person name="Parey E."/>
            <person name="Roest Crollius H."/>
            <person name="Montfort J."/>
            <person name="Robinson-Rechavi M."/>
            <person name="Bouchez O."/>
            <person name="Lampietro C."/>
            <person name="Lopez Roques C."/>
            <person name="Donnadieu C."/>
            <person name="Postlethwait J."/>
            <person name="Bobe J."/>
            <person name="Dillon D."/>
            <person name="Chandos A."/>
            <person name="von Hippel F."/>
            <person name="Guiguen Y."/>
        </authorList>
    </citation>
    <scope>NUCLEOTIDE SEQUENCE</scope>
    <source>
        <strain evidence="1">YG-Jan2019</strain>
    </source>
</reference>
<gene>
    <name evidence="1" type="ORF">DPEC_G00345100</name>
</gene>
<comment type="caution">
    <text evidence="1">The sequence shown here is derived from an EMBL/GenBank/DDBJ whole genome shotgun (WGS) entry which is preliminary data.</text>
</comment>
<name>A0ACC2F3J5_DALPE</name>
<evidence type="ECO:0000313" key="1">
    <source>
        <dbReference type="EMBL" id="KAJ7985884.1"/>
    </source>
</evidence>
<proteinExistence type="predicted"/>
<dbReference type="Proteomes" id="UP001157502">
    <property type="component" value="Chromosome 35"/>
</dbReference>
<evidence type="ECO:0000313" key="2">
    <source>
        <dbReference type="Proteomes" id="UP001157502"/>
    </source>
</evidence>
<keyword evidence="2" id="KW-1185">Reference proteome</keyword>
<organism evidence="1 2">
    <name type="scientific">Dallia pectoralis</name>
    <name type="common">Alaska blackfish</name>
    <dbReference type="NCBI Taxonomy" id="75939"/>
    <lineage>
        <taxon>Eukaryota</taxon>
        <taxon>Metazoa</taxon>
        <taxon>Chordata</taxon>
        <taxon>Craniata</taxon>
        <taxon>Vertebrata</taxon>
        <taxon>Euteleostomi</taxon>
        <taxon>Actinopterygii</taxon>
        <taxon>Neopterygii</taxon>
        <taxon>Teleostei</taxon>
        <taxon>Protacanthopterygii</taxon>
        <taxon>Esociformes</taxon>
        <taxon>Umbridae</taxon>
        <taxon>Dallia</taxon>
    </lineage>
</organism>
<protein>
    <submittedName>
        <fullName evidence="1">Uncharacterized protein</fullName>
    </submittedName>
</protein>
<accession>A0ACC2F3J5</accession>
<dbReference type="EMBL" id="CM055762">
    <property type="protein sequence ID" value="KAJ7985884.1"/>
    <property type="molecule type" value="Genomic_DNA"/>
</dbReference>
<sequence length="74" mass="8245">MDCVAERRWEPGSALHCEAQLVTMAITSLVHVRTVPLFSFPSKTRAVVSEESRCDLQDDDLPKAYSHVCSILVV</sequence>